<dbReference type="AlphaFoldDB" id="A0A935TBV8"/>
<feature type="signal peptide" evidence="1">
    <location>
        <begin position="1"/>
        <end position="23"/>
    </location>
</feature>
<name>A0A935TBV8_9PROT</name>
<evidence type="ECO:0000313" key="2">
    <source>
        <dbReference type="EMBL" id="MBK7954558.1"/>
    </source>
</evidence>
<accession>A0A935TBV8</accession>
<evidence type="ECO:0000256" key="1">
    <source>
        <dbReference type="SAM" id="SignalP"/>
    </source>
</evidence>
<organism evidence="2 3">
    <name type="scientific">Candidatus Accumulibacter affinis</name>
    <dbReference type="NCBI Taxonomy" id="2954384"/>
    <lineage>
        <taxon>Bacteria</taxon>
        <taxon>Pseudomonadati</taxon>
        <taxon>Pseudomonadota</taxon>
        <taxon>Betaproteobacteria</taxon>
        <taxon>Candidatus Accumulibacter</taxon>
    </lineage>
</organism>
<proteinExistence type="predicted"/>
<reference evidence="2 3" key="1">
    <citation type="submission" date="2020-10" db="EMBL/GenBank/DDBJ databases">
        <title>Connecting structure to function with the recovery of over 1000 high-quality activated sludge metagenome-assembled genomes encoding full-length rRNA genes using long-read sequencing.</title>
        <authorList>
            <person name="Singleton C.M."/>
            <person name="Petriglieri F."/>
            <person name="Kristensen J.M."/>
            <person name="Kirkegaard R.H."/>
            <person name="Michaelsen T.Y."/>
            <person name="Andersen M.H."/>
            <person name="Karst S.M."/>
            <person name="Dueholm M.S."/>
            <person name="Nielsen P.H."/>
            <person name="Albertsen M."/>
        </authorList>
    </citation>
    <scope>NUCLEOTIDE SEQUENCE [LARGE SCALE GENOMIC DNA]</scope>
    <source>
        <strain evidence="2">Fred_18-Q3-R57-64_BAT3C.720</strain>
    </source>
</reference>
<dbReference type="Pfam" id="PF11659">
    <property type="entry name" value="DUF3261"/>
    <property type="match status" value="1"/>
</dbReference>
<dbReference type="PROSITE" id="PS51257">
    <property type="entry name" value="PROKAR_LIPOPROTEIN"/>
    <property type="match status" value="1"/>
</dbReference>
<evidence type="ECO:0000313" key="3">
    <source>
        <dbReference type="Proteomes" id="UP000706151"/>
    </source>
</evidence>
<dbReference type="EMBL" id="JADJOT010000009">
    <property type="protein sequence ID" value="MBK7954558.1"/>
    <property type="molecule type" value="Genomic_DNA"/>
</dbReference>
<sequence length="193" mass="20628">MKILLSRWPAVASAALAIFLAIACTSDGSRCTALPGGSHYCLQTTASIVSFDVQQKVNVVLDGRQETLIAQLEVDSDGMRFVGVTPFGQKLVQLTFDNDRVRVETSLLQGVDPILLLALVQVATWPGERVRAGLGDSALVDDAEGLRRLVKDGRDLVLIRYAGGRPPLGDMSIHLPGAGVDCTIESLKAIDTE</sequence>
<comment type="caution">
    <text evidence="2">The sequence shown here is derived from an EMBL/GenBank/DDBJ whole genome shotgun (WGS) entry which is preliminary data.</text>
</comment>
<feature type="chain" id="PRO_5036770231" evidence="1">
    <location>
        <begin position="24"/>
        <end position="193"/>
    </location>
</feature>
<dbReference type="InterPro" id="IPR021675">
    <property type="entry name" value="DUF3261"/>
</dbReference>
<keyword evidence="1" id="KW-0732">Signal</keyword>
<gene>
    <name evidence="2" type="ORF">IPK02_11695</name>
</gene>
<dbReference type="Proteomes" id="UP000706151">
    <property type="component" value="Unassembled WGS sequence"/>
</dbReference>
<protein>
    <submittedName>
        <fullName evidence="2">DUF3261 domain-containing protein</fullName>
    </submittedName>
</protein>